<dbReference type="EC" id="6.3.1.2" evidence="4 17"/>
<dbReference type="PANTHER" id="PTHR43407:SF1">
    <property type="entry name" value="LENGSIN"/>
    <property type="match status" value="1"/>
</dbReference>
<evidence type="ECO:0000256" key="7">
    <source>
        <dbReference type="ARBA" id="ARBA00022598"/>
    </source>
</evidence>
<keyword evidence="21" id="KW-1185">Reference proteome</keyword>
<evidence type="ECO:0000256" key="1">
    <source>
        <dbReference type="ARBA" id="ARBA00004496"/>
    </source>
</evidence>
<feature type="binding site" evidence="11">
    <location>
        <begin position="264"/>
        <end position="265"/>
    </location>
    <ligand>
        <name>L-glutamate</name>
        <dbReference type="ChEBI" id="CHEBI:29985"/>
    </ligand>
</feature>
<evidence type="ECO:0000256" key="4">
    <source>
        <dbReference type="ARBA" id="ARBA00012937"/>
    </source>
</evidence>
<feature type="binding site" evidence="11">
    <location>
        <position position="340"/>
    </location>
    <ligand>
        <name>L-glutamate</name>
        <dbReference type="ChEBI" id="CHEBI:29985"/>
    </ligand>
</feature>
<protein>
    <recommendedName>
        <fullName evidence="5 17">Glutamine synthetase</fullName>
        <ecNumber evidence="4 17">6.3.1.2</ecNumber>
    </recommendedName>
</protein>
<evidence type="ECO:0000256" key="10">
    <source>
        <dbReference type="ARBA" id="ARBA00049436"/>
    </source>
</evidence>
<feature type="binding site" evidence="12">
    <location>
        <begin position="223"/>
        <end position="225"/>
    </location>
    <ligand>
        <name>ATP</name>
        <dbReference type="ChEBI" id="CHEBI:30616"/>
    </ligand>
</feature>
<dbReference type="PROSITE" id="PS51987">
    <property type="entry name" value="GS_CATALYTIC"/>
    <property type="match status" value="1"/>
</dbReference>
<dbReference type="GO" id="GO:0046872">
    <property type="term" value="F:metal ion binding"/>
    <property type="evidence" value="ECO:0007669"/>
    <property type="project" value="UniProtKB-KW"/>
</dbReference>
<dbReference type="InterPro" id="IPR027303">
    <property type="entry name" value="Gln_synth_gly_rich_site"/>
</dbReference>
<dbReference type="PANTHER" id="PTHR43407">
    <property type="entry name" value="GLUTAMINE SYNTHETASE"/>
    <property type="match status" value="1"/>
</dbReference>
<dbReference type="GO" id="GO:0005524">
    <property type="term" value="F:ATP binding"/>
    <property type="evidence" value="ECO:0007669"/>
    <property type="project" value="UniProtKB-KW"/>
</dbReference>
<gene>
    <name evidence="20" type="ORF">XYCOK13_35470</name>
</gene>
<comment type="similarity">
    <text evidence="2 15 16">Belongs to the glutamine synthetase family.</text>
</comment>
<dbReference type="GO" id="GO:0019740">
    <property type="term" value="P:nitrogen utilization"/>
    <property type="evidence" value="ECO:0007669"/>
    <property type="project" value="TreeGrafter"/>
</dbReference>
<dbReference type="GO" id="GO:0005737">
    <property type="term" value="C:cytoplasm"/>
    <property type="evidence" value="ECO:0007669"/>
    <property type="project" value="UniProtKB-SubCell"/>
</dbReference>
<evidence type="ECO:0000313" key="21">
    <source>
        <dbReference type="Proteomes" id="UP000677918"/>
    </source>
</evidence>
<evidence type="ECO:0000256" key="17">
    <source>
        <dbReference type="RuleBase" id="RU004356"/>
    </source>
</evidence>
<evidence type="ECO:0000256" key="11">
    <source>
        <dbReference type="PIRSR" id="PIRSR604809-1"/>
    </source>
</evidence>
<evidence type="ECO:0000256" key="8">
    <source>
        <dbReference type="ARBA" id="ARBA00022741"/>
    </source>
</evidence>
<feature type="binding site" evidence="12">
    <location>
        <begin position="271"/>
        <end position="273"/>
    </location>
    <ligand>
        <name>ATP</name>
        <dbReference type="ChEBI" id="CHEBI:30616"/>
    </ligand>
</feature>
<feature type="binding site" evidence="11">
    <location>
        <position position="322"/>
    </location>
    <ligand>
        <name>L-glutamate</name>
        <dbReference type="ChEBI" id="CHEBI:29985"/>
    </ligand>
</feature>
<dbReference type="GO" id="GO:0006542">
    <property type="term" value="P:glutamine biosynthetic process"/>
    <property type="evidence" value="ECO:0007669"/>
    <property type="project" value="InterPro"/>
</dbReference>
<dbReference type="InterPro" id="IPR008147">
    <property type="entry name" value="Gln_synt_N"/>
</dbReference>
<feature type="binding site" evidence="13">
    <location>
        <position position="129"/>
    </location>
    <ligand>
        <name>Mg(2+)</name>
        <dbReference type="ChEBI" id="CHEBI:18420"/>
        <label>1</label>
    </ligand>
</feature>
<evidence type="ECO:0000259" key="18">
    <source>
        <dbReference type="PROSITE" id="PS51986"/>
    </source>
</evidence>
<evidence type="ECO:0000256" key="13">
    <source>
        <dbReference type="PIRSR" id="PIRSR604809-3"/>
    </source>
</evidence>
<feature type="binding site" evidence="11">
    <location>
        <position position="328"/>
    </location>
    <ligand>
        <name>L-glutamate</name>
        <dbReference type="ChEBI" id="CHEBI:29985"/>
    </ligand>
</feature>
<dbReference type="EMBL" id="BOVK01000056">
    <property type="protein sequence ID" value="GIQ70723.1"/>
    <property type="molecule type" value="Genomic_DNA"/>
</dbReference>
<dbReference type="AlphaFoldDB" id="A0A8J4H4C4"/>
<dbReference type="InterPro" id="IPR004809">
    <property type="entry name" value="Gln_synth_I"/>
</dbReference>
<evidence type="ECO:0000256" key="9">
    <source>
        <dbReference type="ARBA" id="ARBA00022840"/>
    </source>
</evidence>
<evidence type="ECO:0000256" key="16">
    <source>
        <dbReference type="RuleBase" id="RU000384"/>
    </source>
</evidence>
<accession>A0A8J4H4C4</accession>
<keyword evidence="6" id="KW-0963">Cytoplasm</keyword>
<evidence type="ECO:0000256" key="6">
    <source>
        <dbReference type="ARBA" id="ARBA00022490"/>
    </source>
</evidence>
<dbReference type="FunFam" id="3.30.590.10:FF:000001">
    <property type="entry name" value="Glutamine synthetase"/>
    <property type="match status" value="1"/>
</dbReference>
<keyword evidence="9 12" id="KW-0067">ATP-binding</keyword>
<dbReference type="Pfam" id="PF03951">
    <property type="entry name" value="Gln-synt_N"/>
    <property type="match status" value="1"/>
</dbReference>
<evidence type="ECO:0000259" key="19">
    <source>
        <dbReference type="PROSITE" id="PS51987"/>
    </source>
</evidence>
<comment type="catalytic activity">
    <reaction evidence="10 17">
        <text>L-glutamate + NH4(+) + ATP = L-glutamine + ADP + phosphate + H(+)</text>
        <dbReference type="Rhea" id="RHEA:16169"/>
        <dbReference type="ChEBI" id="CHEBI:15378"/>
        <dbReference type="ChEBI" id="CHEBI:28938"/>
        <dbReference type="ChEBI" id="CHEBI:29985"/>
        <dbReference type="ChEBI" id="CHEBI:30616"/>
        <dbReference type="ChEBI" id="CHEBI:43474"/>
        <dbReference type="ChEBI" id="CHEBI:58359"/>
        <dbReference type="ChEBI" id="CHEBI:456216"/>
        <dbReference type="EC" id="6.3.1.2"/>
    </reaction>
</comment>
<dbReference type="SUPFAM" id="SSF54368">
    <property type="entry name" value="Glutamine synthetase, N-terminal domain"/>
    <property type="match status" value="1"/>
</dbReference>
<feature type="modified residue" description="O-AMP-tyrosine" evidence="14">
    <location>
        <position position="403"/>
    </location>
</feature>
<feature type="binding site" evidence="12">
    <location>
        <position position="340"/>
    </location>
    <ligand>
        <name>ATP</name>
        <dbReference type="ChEBI" id="CHEBI:30616"/>
    </ligand>
</feature>
<dbReference type="InterPro" id="IPR027302">
    <property type="entry name" value="Gln_synth_N_conserv_site"/>
</dbReference>
<dbReference type="NCBIfam" id="TIGR00653">
    <property type="entry name" value="GlnA"/>
    <property type="match status" value="1"/>
</dbReference>
<comment type="subunit">
    <text evidence="3">Oligomer of 12 subunits arranged in the form of two hexagons.</text>
</comment>
<dbReference type="SMART" id="SM01230">
    <property type="entry name" value="Gln-synt_C"/>
    <property type="match status" value="1"/>
</dbReference>
<evidence type="ECO:0000256" key="3">
    <source>
        <dbReference type="ARBA" id="ARBA00011354"/>
    </source>
</evidence>
<dbReference type="InterPro" id="IPR008146">
    <property type="entry name" value="Gln_synth_cat_dom"/>
</dbReference>
<proteinExistence type="inferred from homology"/>
<feature type="binding site" evidence="12">
    <location>
        <position position="207"/>
    </location>
    <ligand>
        <name>ATP</name>
        <dbReference type="ChEBI" id="CHEBI:30616"/>
    </ligand>
</feature>
<comment type="cofactor">
    <cofactor evidence="13">
        <name>Mg(2+)</name>
        <dbReference type="ChEBI" id="CHEBI:18420"/>
    </cofactor>
    <text evidence="13">Binds 2 Mg(2+) ions per subunit.</text>
</comment>
<dbReference type="Gene3D" id="3.10.20.70">
    <property type="entry name" value="Glutamine synthetase, N-terminal domain"/>
    <property type="match status" value="1"/>
</dbReference>
<evidence type="ECO:0000256" key="5">
    <source>
        <dbReference type="ARBA" id="ARBA00021364"/>
    </source>
</evidence>
<keyword evidence="13" id="KW-0479">Metal-binding</keyword>
<keyword evidence="13" id="KW-0460">Magnesium</keyword>
<dbReference type="PROSITE" id="PS51986">
    <property type="entry name" value="GS_BETA_GRASP"/>
    <property type="match status" value="1"/>
</dbReference>
<evidence type="ECO:0000256" key="14">
    <source>
        <dbReference type="PIRSR" id="PIRSR604809-50"/>
    </source>
</evidence>
<dbReference type="SUPFAM" id="SSF55931">
    <property type="entry name" value="Glutamine synthetase/guanido kinase"/>
    <property type="match status" value="1"/>
</dbReference>
<dbReference type="PROSITE" id="PS00181">
    <property type="entry name" value="GLNA_ATP"/>
    <property type="match status" value="1"/>
</dbReference>
<dbReference type="GO" id="GO:0016020">
    <property type="term" value="C:membrane"/>
    <property type="evidence" value="ECO:0007669"/>
    <property type="project" value="TreeGrafter"/>
</dbReference>
<evidence type="ECO:0000256" key="2">
    <source>
        <dbReference type="ARBA" id="ARBA00009897"/>
    </source>
</evidence>
<keyword evidence="14" id="KW-0597">Phosphoprotein</keyword>
<feature type="binding site" evidence="13">
    <location>
        <position position="220"/>
    </location>
    <ligand>
        <name>Mg(2+)</name>
        <dbReference type="ChEBI" id="CHEBI:18420"/>
        <label>1</label>
    </ligand>
</feature>
<feature type="binding site" evidence="13">
    <location>
        <position position="131"/>
    </location>
    <ligand>
        <name>Mg(2+)</name>
        <dbReference type="ChEBI" id="CHEBI:18420"/>
        <label>1</label>
    </ligand>
</feature>
<reference evidence="20" key="1">
    <citation type="submission" date="2021-04" db="EMBL/GenBank/DDBJ databases">
        <title>Draft genome sequence of Xylanibacillus composti strain K13.</title>
        <authorList>
            <person name="Uke A."/>
            <person name="Chhe C."/>
            <person name="Baramee S."/>
            <person name="Kosugi A."/>
        </authorList>
    </citation>
    <scope>NUCLEOTIDE SEQUENCE</scope>
    <source>
        <strain evidence="20">K13</strain>
    </source>
</reference>
<evidence type="ECO:0000256" key="15">
    <source>
        <dbReference type="PROSITE-ProRule" id="PRU01330"/>
    </source>
</evidence>
<feature type="binding site" evidence="12">
    <location>
        <position position="354"/>
    </location>
    <ligand>
        <name>ATP</name>
        <dbReference type="ChEBI" id="CHEBI:30616"/>
    </ligand>
</feature>
<evidence type="ECO:0000313" key="20">
    <source>
        <dbReference type="EMBL" id="GIQ70723.1"/>
    </source>
</evidence>
<keyword evidence="8 12" id="KW-0547">Nucleotide-binding</keyword>
<feature type="domain" description="GS catalytic" evidence="19">
    <location>
        <begin position="104"/>
        <end position="474"/>
    </location>
</feature>
<keyword evidence="7 17" id="KW-0436">Ligase</keyword>
<dbReference type="Proteomes" id="UP000677918">
    <property type="component" value="Unassembled WGS sequence"/>
</dbReference>
<comment type="caution">
    <text evidence="20">The sequence shown here is derived from an EMBL/GenBank/DDBJ whole genome shotgun (WGS) entry which is preliminary data.</text>
</comment>
<dbReference type="GO" id="GO:0004356">
    <property type="term" value="F:glutamine synthetase activity"/>
    <property type="evidence" value="ECO:0007669"/>
    <property type="project" value="UniProtKB-EC"/>
</dbReference>
<dbReference type="InterPro" id="IPR014746">
    <property type="entry name" value="Gln_synth/guanido_kin_cat_dom"/>
</dbReference>
<dbReference type="Gene3D" id="3.30.590.10">
    <property type="entry name" value="Glutamine synthetase/guanido kinase, catalytic domain"/>
    <property type="match status" value="1"/>
</dbReference>
<feature type="binding site" evidence="11">
    <location>
        <position position="361"/>
    </location>
    <ligand>
        <name>L-glutamate</name>
        <dbReference type="ChEBI" id="CHEBI:29985"/>
    </ligand>
</feature>
<organism evidence="20 21">
    <name type="scientific">Xylanibacillus composti</name>
    <dbReference type="NCBI Taxonomy" id="1572762"/>
    <lineage>
        <taxon>Bacteria</taxon>
        <taxon>Bacillati</taxon>
        <taxon>Bacillota</taxon>
        <taxon>Bacilli</taxon>
        <taxon>Bacillales</taxon>
        <taxon>Paenibacillaceae</taxon>
        <taxon>Xylanibacillus</taxon>
    </lineage>
</organism>
<feature type="binding site" evidence="13">
    <location>
        <position position="359"/>
    </location>
    <ligand>
        <name>Mg(2+)</name>
        <dbReference type="ChEBI" id="CHEBI:18420"/>
        <label>1</label>
    </ligand>
</feature>
<evidence type="ECO:0000256" key="12">
    <source>
        <dbReference type="PIRSR" id="PIRSR604809-2"/>
    </source>
</evidence>
<dbReference type="RefSeq" id="WP_213413539.1">
    <property type="nucleotide sequence ID" value="NZ_BOVK01000056.1"/>
</dbReference>
<feature type="domain" description="GS beta-grasp" evidence="18">
    <location>
        <begin position="13"/>
        <end position="97"/>
    </location>
</feature>
<comment type="subcellular location">
    <subcellularLocation>
        <location evidence="1">Cytoplasm</location>
    </subcellularLocation>
</comment>
<dbReference type="InterPro" id="IPR036651">
    <property type="entry name" value="Gln_synt_N_sf"/>
</dbReference>
<sequence length="474" mass="52693">MSIQNVMSIIKEKGIEFVDFRFVDLSGKAHHITVPASEVSEETFEVGVAFDGSSIPGFRGIEESDMVMMPDTASVFVDPFTAHATLNVMCNIFTPEGERYDRDPRGIAQKAEEYLQTTGVGTAAFFAPESEFFIFDDVRYESGQQGSFYEVDSEEAAWNTGRKEEGGNLGFKIRNKGGYVPVQPVDKQQDIRSEIVRLLVESGLRVERHHHEVATAGQGEINFRFDALTKTADNLLKYKYIVHNTAQQYGKVATFMPKPLFGDNGSGMHVHQSIFDGDTPLFYEKGAYANLSETAMYYIGGILHHAPALIALTNPSTNSFKRLVPGYEAPVNLVFSKGNRSAAVRIPVAAVTPKGCRIEFRTPDSTANPYLAFAAMLLAGLDGIQNKIDPRKLGYGPLDKNIYELSDAEKKEIRSVPASLEEALDALEADHDFLLKGDVFSKSFIENYLDFKRSEAKQVAIRVHPHEYSLYFDC</sequence>
<dbReference type="Pfam" id="PF00120">
    <property type="entry name" value="Gln-synt_C"/>
    <property type="match status" value="1"/>
</dbReference>
<feature type="binding site" evidence="13">
    <location>
        <position position="212"/>
    </location>
    <ligand>
        <name>Mg(2+)</name>
        <dbReference type="ChEBI" id="CHEBI:18420"/>
        <label>1</label>
    </ligand>
</feature>
<name>A0A8J4H4C4_9BACL</name>
<dbReference type="PROSITE" id="PS00180">
    <property type="entry name" value="GLNA_1"/>
    <property type="match status" value="1"/>
</dbReference>
<feature type="binding site" evidence="13">
    <location>
        <position position="269"/>
    </location>
    <ligand>
        <name>Mg(2+)</name>
        <dbReference type="ChEBI" id="CHEBI:18420"/>
        <label>1</label>
    </ligand>
</feature>